<reference evidence="3 4" key="1">
    <citation type="journal article" date="2020" name="Genome Biol. Evol.">
        <title>A new high-quality draft genome assembly of the Chinese cordyceps Ophiocordyceps sinensis.</title>
        <authorList>
            <person name="Shu R."/>
            <person name="Zhang J."/>
            <person name="Meng Q."/>
            <person name="Zhang H."/>
            <person name="Zhou G."/>
            <person name="Li M."/>
            <person name="Wu P."/>
            <person name="Zhao Y."/>
            <person name="Chen C."/>
            <person name="Qin Q."/>
        </authorList>
    </citation>
    <scope>NUCLEOTIDE SEQUENCE [LARGE SCALE GENOMIC DNA]</scope>
    <source>
        <strain evidence="3 4">IOZ07</strain>
    </source>
</reference>
<evidence type="ECO:0008006" key="5">
    <source>
        <dbReference type="Google" id="ProtNLM"/>
    </source>
</evidence>
<evidence type="ECO:0000313" key="3">
    <source>
        <dbReference type="EMBL" id="KAF4508990.1"/>
    </source>
</evidence>
<evidence type="ECO:0000256" key="2">
    <source>
        <dbReference type="SAM" id="Phobius"/>
    </source>
</evidence>
<feature type="transmembrane region" description="Helical" evidence="2">
    <location>
        <begin position="73"/>
        <end position="95"/>
    </location>
</feature>
<dbReference type="Proteomes" id="UP000557566">
    <property type="component" value="Unassembled WGS sequence"/>
</dbReference>
<feature type="compositionally biased region" description="Pro residues" evidence="1">
    <location>
        <begin position="392"/>
        <end position="401"/>
    </location>
</feature>
<keyword evidence="4" id="KW-1185">Reference proteome</keyword>
<dbReference type="EMBL" id="JAAVMX010000005">
    <property type="protein sequence ID" value="KAF4508990.1"/>
    <property type="molecule type" value="Genomic_DNA"/>
</dbReference>
<comment type="caution">
    <text evidence="3">The sequence shown here is derived from an EMBL/GenBank/DDBJ whole genome shotgun (WGS) entry which is preliminary data.</text>
</comment>
<name>A0A8H4PR64_9HYPO</name>
<keyword evidence="2" id="KW-0812">Transmembrane</keyword>
<gene>
    <name evidence="3" type="ORF">G6O67_005306</name>
</gene>
<keyword evidence="2" id="KW-0472">Membrane</keyword>
<keyword evidence="2" id="KW-1133">Transmembrane helix</keyword>
<protein>
    <recommendedName>
        <fullName evidence="5">MFS maltose permease</fullName>
    </recommendedName>
</protein>
<feature type="region of interest" description="Disordered" evidence="1">
    <location>
        <begin position="219"/>
        <end position="245"/>
    </location>
</feature>
<accession>A0A8H4PR64</accession>
<feature type="compositionally biased region" description="Pro residues" evidence="1">
    <location>
        <begin position="228"/>
        <end position="239"/>
    </location>
</feature>
<evidence type="ECO:0000256" key="1">
    <source>
        <dbReference type="SAM" id="MobiDB-lite"/>
    </source>
</evidence>
<dbReference type="AlphaFoldDB" id="A0A8H4PR64"/>
<dbReference type="OrthoDB" id="5408102at2759"/>
<organism evidence="3 4">
    <name type="scientific">Ophiocordyceps sinensis</name>
    <dbReference type="NCBI Taxonomy" id="72228"/>
    <lineage>
        <taxon>Eukaryota</taxon>
        <taxon>Fungi</taxon>
        <taxon>Dikarya</taxon>
        <taxon>Ascomycota</taxon>
        <taxon>Pezizomycotina</taxon>
        <taxon>Sordariomycetes</taxon>
        <taxon>Hypocreomycetidae</taxon>
        <taxon>Hypocreales</taxon>
        <taxon>Ophiocordycipitaceae</taxon>
        <taxon>Ophiocordyceps</taxon>
    </lineage>
</organism>
<proteinExistence type="predicted"/>
<sequence length="548" mass="61452">MPPRLVVCRRPVLPTSPRVLQPSSRRSLTSQSTVNSIKGRPLLPFLLVPRASPSVARCFTSERRRWLKHEAKLVARYTLTFWGILAAVVAIFFAINEEECERDFPTPHEWHYLTRKFLRDAHRHKDPKDGDVNWPMALYLAREVLLRLEDKTSDGAGVTKLLGQEVAALEVPDEFIHCDISAKSEEWRRGYFDAMMLAAQAAEHVDGWVRDRTRNVVSPPEFVIGPSNPRPEPIPPGNPHAPREEDCDPAYPSADNWYMKILATRGFTPRQMMEAALEYASFVEFKGRAEGAEALYSLALAETTKGTESSILPFDPKTLVLKHGVEPASMNILDALTANANFKARKGDVSSALPIYISLLKTRRSLSDTPPPPASTKPKRPSLSQRVAGFFTPPPYPPPPLDGSQPPWRSPYERCQEASLHLYIGEILYVTSSRAEGLAWTRDGVDLAEEQLRAPSTTEKEPKNTCRECLATGLDNWSTMVARLARAEEAEYKGRSKSNIFNLWSAPGDVEGRWAAEEAVVQERVRRTAELMEDVLPPEKGLLSYFKA</sequence>
<evidence type="ECO:0000313" key="4">
    <source>
        <dbReference type="Proteomes" id="UP000557566"/>
    </source>
</evidence>
<feature type="region of interest" description="Disordered" evidence="1">
    <location>
        <begin position="364"/>
        <end position="405"/>
    </location>
</feature>